<evidence type="ECO:0000313" key="9">
    <source>
        <dbReference type="EMBL" id="KAK3923960.1"/>
    </source>
</evidence>
<protein>
    <submittedName>
        <fullName evidence="9">Protein ALP1-like</fullName>
    </submittedName>
</protein>
<keyword evidence="5" id="KW-0479">Metal-binding</keyword>
<dbReference type="GO" id="GO:0016787">
    <property type="term" value="F:hydrolase activity"/>
    <property type="evidence" value="ECO:0007669"/>
    <property type="project" value="UniProtKB-KW"/>
</dbReference>
<dbReference type="AlphaFoldDB" id="A0AAE1LLK2"/>
<dbReference type="GO" id="GO:0004518">
    <property type="term" value="F:nuclease activity"/>
    <property type="evidence" value="ECO:0007669"/>
    <property type="project" value="UniProtKB-KW"/>
</dbReference>
<sequence>MAVPARILLLIHRMREADREMEEVLIMWRIRRLYQRVLLRRGLLYCIPVLNRRVRSLLNLERVPLKEDCRLSPEAFHTLMGLLIQDFERNHGYSIEFAVIVTLYWMAAGMSYRTCGNTFDIARQTAFDIIELVLDRIIGIIKRVIKKPDNLDQVGEQFSRMADSPAFTQCVGAIDGCQIYFIVDDAERNQEYINRKLYYSINLQGLVDHKCRFTDIFVGFPGSCHDLRVFRHSGLYREGVYPPRGYFIIGDGGYHCMRDPVTLITPYRNDRNVVLTEDQINFNFHLSKARAVVERAFGLLQARMRIIFHRALEVKFKKAVKVIGACCVIHNICIDANDIIPHDRIIRRRQAALRPETDGAAFRDVICLAHNLGRRQAALERQ</sequence>
<keyword evidence="10" id="KW-1185">Reference proteome</keyword>
<name>A0AAE1LLK2_9NEOP</name>
<dbReference type="GO" id="GO:0046872">
    <property type="term" value="F:metal ion binding"/>
    <property type="evidence" value="ECO:0007669"/>
    <property type="project" value="UniProtKB-KW"/>
</dbReference>
<reference evidence="9" key="2">
    <citation type="journal article" date="2023" name="BMC Genomics">
        <title>Pest status, molecular evolution, and epigenetic factors derived from the genome assembly of Frankliniella fusca, a thysanopteran phytovirus vector.</title>
        <authorList>
            <person name="Catto M.A."/>
            <person name="Labadie P.E."/>
            <person name="Jacobson A.L."/>
            <person name="Kennedy G.G."/>
            <person name="Srinivasan R."/>
            <person name="Hunt B.G."/>
        </authorList>
    </citation>
    <scope>NUCLEOTIDE SEQUENCE</scope>
    <source>
        <strain evidence="9">PL_HMW_Pooled</strain>
    </source>
</reference>
<dbReference type="InterPro" id="IPR045249">
    <property type="entry name" value="HARBI1-like"/>
</dbReference>
<keyword evidence="6" id="KW-0378">Hydrolase</keyword>
<dbReference type="Pfam" id="PF13359">
    <property type="entry name" value="DDE_Tnp_4"/>
    <property type="match status" value="1"/>
</dbReference>
<evidence type="ECO:0000256" key="5">
    <source>
        <dbReference type="ARBA" id="ARBA00022723"/>
    </source>
</evidence>
<organism evidence="9 10">
    <name type="scientific">Frankliniella fusca</name>
    <dbReference type="NCBI Taxonomy" id="407009"/>
    <lineage>
        <taxon>Eukaryota</taxon>
        <taxon>Metazoa</taxon>
        <taxon>Ecdysozoa</taxon>
        <taxon>Arthropoda</taxon>
        <taxon>Hexapoda</taxon>
        <taxon>Insecta</taxon>
        <taxon>Pterygota</taxon>
        <taxon>Neoptera</taxon>
        <taxon>Paraneoptera</taxon>
        <taxon>Thysanoptera</taxon>
        <taxon>Terebrantia</taxon>
        <taxon>Thripoidea</taxon>
        <taxon>Thripidae</taxon>
        <taxon>Frankliniella</taxon>
    </lineage>
</organism>
<dbReference type="EMBL" id="JAHWGI010001159">
    <property type="protein sequence ID" value="KAK3923960.1"/>
    <property type="molecule type" value="Genomic_DNA"/>
</dbReference>
<evidence type="ECO:0000256" key="1">
    <source>
        <dbReference type="ARBA" id="ARBA00001968"/>
    </source>
</evidence>
<evidence type="ECO:0000259" key="8">
    <source>
        <dbReference type="Pfam" id="PF13359"/>
    </source>
</evidence>
<dbReference type="PANTHER" id="PTHR22930:SF206">
    <property type="entry name" value="NUCLEASE HARBI1"/>
    <property type="match status" value="1"/>
</dbReference>
<reference evidence="9" key="1">
    <citation type="submission" date="2021-07" db="EMBL/GenBank/DDBJ databases">
        <authorList>
            <person name="Catto M.A."/>
            <person name="Jacobson A."/>
            <person name="Kennedy G."/>
            <person name="Labadie P."/>
            <person name="Hunt B.G."/>
            <person name="Srinivasan R."/>
        </authorList>
    </citation>
    <scope>NUCLEOTIDE SEQUENCE</scope>
    <source>
        <strain evidence="9">PL_HMW_Pooled</strain>
        <tissue evidence="9">Head</tissue>
    </source>
</reference>
<comment type="similarity">
    <text evidence="3">Belongs to the HARBI1 family.</text>
</comment>
<feature type="domain" description="DDE Tnp4" evidence="8">
    <location>
        <begin position="174"/>
        <end position="331"/>
    </location>
</feature>
<dbReference type="PANTHER" id="PTHR22930">
    <property type="match status" value="1"/>
</dbReference>
<comment type="caution">
    <text evidence="9">The sequence shown here is derived from an EMBL/GenBank/DDBJ whole genome shotgun (WGS) entry which is preliminary data.</text>
</comment>
<evidence type="ECO:0000256" key="4">
    <source>
        <dbReference type="ARBA" id="ARBA00022722"/>
    </source>
</evidence>
<evidence type="ECO:0000256" key="3">
    <source>
        <dbReference type="ARBA" id="ARBA00006958"/>
    </source>
</evidence>
<dbReference type="InterPro" id="IPR027806">
    <property type="entry name" value="HARBI1_dom"/>
</dbReference>
<evidence type="ECO:0000256" key="2">
    <source>
        <dbReference type="ARBA" id="ARBA00004123"/>
    </source>
</evidence>
<evidence type="ECO:0000256" key="6">
    <source>
        <dbReference type="ARBA" id="ARBA00022801"/>
    </source>
</evidence>
<comment type="subcellular location">
    <subcellularLocation>
        <location evidence="2">Nucleus</location>
    </subcellularLocation>
</comment>
<keyword evidence="4" id="KW-0540">Nuclease</keyword>
<proteinExistence type="inferred from homology"/>
<comment type="cofactor">
    <cofactor evidence="1">
        <name>a divalent metal cation</name>
        <dbReference type="ChEBI" id="CHEBI:60240"/>
    </cofactor>
</comment>
<dbReference type="GO" id="GO:0005634">
    <property type="term" value="C:nucleus"/>
    <property type="evidence" value="ECO:0007669"/>
    <property type="project" value="UniProtKB-SubCell"/>
</dbReference>
<dbReference type="Proteomes" id="UP001219518">
    <property type="component" value="Unassembled WGS sequence"/>
</dbReference>
<evidence type="ECO:0000313" key="10">
    <source>
        <dbReference type="Proteomes" id="UP001219518"/>
    </source>
</evidence>
<gene>
    <name evidence="9" type="ORF">KUF71_012198</name>
</gene>
<accession>A0AAE1LLK2</accession>
<keyword evidence="7" id="KW-0539">Nucleus</keyword>
<evidence type="ECO:0000256" key="7">
    <source>
        <dbReference type="ARBA" id="ARBA00023242"/>
    </source>
</evidence>